<feature type="transmembrane region" description="Helical" evidence="2">
    <location>
        <begin position="195"/>
        <end position="213"/>
    </location>
</feature>
<keyword evidence="3" id="KW-0732">Signal</keyword>
<keyword evidence="2" id="KW-1133">Transmembrane helix</keyword>
<reference evidence="4 5" key="1">
    <citation type="submission" date="2023-03" db="EMBL/GenBank/DDBJ databases">
        <title>Isolation and description of six Streptomyces strains from soil environments, able to metabolize different microbial glucans.</title>
        <authorList>
            <person name="Widen T."/>
            <person name="Larsbrink J."/>
        </authorList>
    </citation>
    <scope>NUCLEOTIDE SEQUENCE [LARGE SCALE GENOMIC DNA]</scope>
    <source>
        <strain evidence="4 5">Alt2</strain>
    </source>
</reference>
<dbReference type="RefSeq" id="WP_306072219.1">
    <property type="nucleotide sequence ID" value="NZ_CP120988.1"/>
</dbReference>
<keyword evidence="2" id="KW-0472">Membrane</keyword>
<dbReference type="NCBIfam" id="NF040672">
    <property type="entry name" value="SCO2322_fam"/>
    <property type="match status" value="1"/>
</dbReference>
<evidence type="ECO:0000313" key="4">
    <source>
        <dbReference type="EMBL" id="WLQ61847.1"/>
    </source>
</evidence>
<dbReference type="Proteomes" id="UP001235744">
    <property type="component" value="Chromosome"/>
</dbReference>
<evidence type="ECO:0000256" key="1">
    <source>
        <dbReference type="SAM" id="MobiDB-lite"/>
    </source>
</evidence>
<dbReference type="InterPro" id="IPR047704">
    <property type="entry name" value="GPS-CTERM"/>
</dbReference>
<feature type="signal peptide" evidence="3">
    <location>
        <begin position="1"/>
        <end position="19"/>
    </location>
</feature>
<gene>
    <name evidence="4" type="ORF">P8A19_29135</name>
</gene>
<keyword evidence="2" id="KW-0812">Transmembrane</keyword>
<protein>
    <submittedName>
        <fullName evidence="4">SCO2322 family protein</fullName>
    </submittedName>
</protein>
<feature type="chain" id="PRO_5046330664" evidence="3">
    <location>
        <begin position="20"/>
        <end position="220"/>
    </location>
</feature>
<evidence type="ECO:0000313" key="5">
    <source>
        <dbReference type="Proteomes" id="UP001235744"/>
    </source>
</evidence>
<feature type="compositionally biased region" description="Low complexity" evidence="1">
    <location>
        <begin position="168"/>
        <end position="181"/>
    </location>
</feature>
<feature type="region of interest" description="Disordered" evidence="1">
    <location>
        <begin position="160"/>
        <end position="187"/>
    </location>
</feature>
<accession>A0ABY9J2J4</accession>
<name>A0ABY9J2J4_9ACTN</name>
<proteinExistence type="predicted"/>
<dbReference type="InterPro" id="IPR047703">
    <property type="entry name" value="SCO2322-like"/>
</dbReference>
<organism evidence="4 5">
    <name type="scientific">Streptomyces poriferorum</name>
    <dbReference type="NCBI Taxonomy" id="2798799"/>
    <lineage>
        <taxon>Bacteria</taxon>
        <taxon>Bacillati</taxon>
        <taxon>Actinomycetota</taxon>
        <taxon>Actinomycetes</taxon>
        <taxon>Kitasatosporales</taxon>
        <taxon>Streptomycetaceae</taxon>
        <taxon>Streptomyces</taxon>
    </lineage>
</organism>
<dbReference type="EMBL" id="CP120988">
    <property type="protein sequence ID" value="WLQ61847.1"/>
    <property type="molecule type" value="Genomic_DNA"/>
</dbReference>
<sequence length="220" mass="21709">MLVVLGAVLAVLGTGTAQAAGYRYWSFWEGSGSGWAYATQGPSLVRPDDGSVQGFRFAVSADSQDAAKPRRSPDFAKICADTPAEDGRKRVALVIDPGTATDAPDGETPPALRTACAQVPEDASSAEALASVAKPLRYGSDALLCAISGYPGSGCGEQVAQDSGGGRTATADASAPTSAGVATGGDGADGGGPSAGVLAGVGAVLLLGIAAVAQARRRRG</sequence>
<keyword evidence="5" id="KW-1185">Reference proteome</keyword>
<evidence type="ECO:0000256" key="3">
    <source>
        <dbReference type="SAM" id="SignalP"/>
    </source>
</evidence>
<dbReference type="NCBIfam" id="NF040681">
    <property type="entry name" value="GPS-CTERM"/>
    <property type="match status" value="1"/>
</dbReference>
<evidence type="ECO:0000256" key="2">
    <source>
        <dbReference type="SAM" id="Phobius"/>
    </source>
</evidence>